<reference key="2">
    <citation type="submission" date="2011-10" db="EMBL/GenBank/DDBJ databases">
        <title>The genome and transcriptome sequence of Clonorchis sinensis provide insights into the carcinogenic liver fluke.</title>
        <authorList>
            <person name="Wang X."/>
            <person name="Huang Y."/>
            <person name="Chen W."/>
            <person name="Liu H."/>
            <person name="Guo L."/>
            <person name="Chen Y."/>
            <person name="Luo F."/>
            <person name="Zhou W."/>
            <person name="Sun J."/>
            <person name="Mao Q."/>
            <person name="Liang P."/>
            <person name="Zhou C."/>
            <person name="Tian Y."/>
            <person name="Men J."/>
            <person name="Lv X."/>
            <person name="Huang L."/>
            <person name="Zhou J."/>
            <person name="Hu Y."/>
            <person name="Li R."/>
            <person name="Zhang F."/>
            <person name="Lei H."/>
            <person name="Li X."/>
            <person name="Hu X."/>
            <person name="Liang C."/>
            <person name="Xu J."/>
            <person name="Wu Z."/>
            <person name="Yu X."/>
        </authorList>
    </citation>
    <scope>NUCLEOTIDE SEQUENCE</scope>
    <source>
        <strain>Henan</strain>
    </source>
</reference>
<dbReference type="Proteomes" id="UP000008909">
    <property type="component" value="Unassembled WGS sequence"/>
</dbReference>
<dbReference type="AlphaFoldDB" id="G7Y816"/>
<feature type="transmembrane region" description="Helical" evidence="1">
    <location>
        <begin position="247"/>
        <end position="266"/>
    </location>
</feature>
<reference evidence="2" key="1">
    <citation type="journal article" date="2011" name="Genome Biol.">
        <title>The draft genome of the carcinogenic human liver fluke Clonorchis sinensis.</title>
        <authorList>
            <person name="Wang X."/>
            <person name="Chen W."/>
            <person name="Huang Y."/>
            <person name="Sun J."/>
            <person name="Men J."/>
            <person name="Liu H."/>
            <person name="Luo F."/>
            <person name="Guo L."/>
            <person name="Lv X."/>
            <person name="Deng C."/>
            <person name="Zhou C."/>
            <person name="Fan Y."/>
            <person name="Li X."/>
            <person name="Huang L."/>
            <person name="Hu Y."/>
            <person name="Liang C."/>
            <person name="Hu X."/>
            <person name="Xu J."/>
            <person name="Yu X."/>
        </authorList>
    </citation>
    <scope>NUCLEOTIDE SEQUENCE [LARGE SCALE GENOMIC DNA]</scope>
    <source>
        <strain evidence="2">Henan</strain>
    </source>
</reference>
<proteinExistence type="predicted"/>
<evidence type="ECO:0000313" key="2">
    <source>
        <dbReference type="EMBL" id="GAA49101.1"/>
    </source>
</evidence>
<organism evidence="2 3">
    <name type="scientific">Clonorchis sinensis</name>
    <name type="common">Chinese liver fluke</name>
    <dbReference type="NCBI Taxonomy" id="79923"/>
    <lineage>
        <taxon>Eukaryota</taxon>
        <taxon>Metazoa</taxon>
        <taxon>Spiralia</taxon>
        <taxon>Lophotrochozoa</taxon>
        <taxon>Platyhelminthes</taxon>
        <taxon>Trematoda</taxon>
        <taxon>Digenea</taxon>
        <taxon>Opisthorchiida</taxon>
        <taxon>Opisthorchiata</taxon>
        <taxon>Opisthorchiidae</taxon>
        <taxon>Clonorchis</taxon>
    </lineage>
</organism>
<evidence type="ECO:0000256" key="1">
    <source>
        <dbReference type="SAM" id="Phobius"/>
    </source>
</evidence>
<keyword evidence="3" id="KW-1185">Reference proteome</keyword>
<name>G7Y816_CLOSI</name>
<protein>
    <submittedName>
        <fullName evidence="2">Uncharacterized protein</fullName>
    </submittedName>
</protein>
<gene>
    <name evidence="2" type="ORF">CLF_102487</name>
</gene>
<keyword evidence="1" id="KW-0472">Membrane</keyword>
<evidence type="ECO:0000313" key="3">
    <source>
        <dbReference type="Proteomes" id="UP000008909"/>
    </source>
</evidence>
<dbReference type="EMBL" id="DF142930">
    <property type="protein sequence ID" value="GAA49101.1"/>
    <property type="molecule type" value="Genomic_DNA"/>
</dbReference>
<accession>G7Y816</accession>
<sequence length="381" mass="42096">MSQWSVNCHLINEMSFVGDDQIQEGRLLARVVSVVAFTNLTFPMPPLLAVQCKIVNVGQVVKVPPFFWCDRLGRPGSIPALLPSSDGMVIRSKVVNIPTRDSPSSKNAKCKLSESGALLYRAVKLRTWLQLSMVDSSWLYVGLDTARAPTPRQEDDWGPHPKLLAQKPGRKAAVFVRKCKYTTAFTEQVAAHTPHTNLEDQETVRQTSNDWPSWYGRLCECHTDTSQYSSIDLGGTQTITQRLINPSAVLIGIVFTCFPIALLLLSDIIPEHAANPKFAVPVGLVGAAALIYFMRDLLSFIAVVLLPSLTALSVNSNQGVMHYATPHVNHATICGTIRNKNRELDSSTTDVQPLGRLQVILWYLLLGTYLIQLGTARQMTM</sequence>
<keyword evidence="1" id="KW-1133">Transmembrane helix</keyword>
<feature type="transmembrane region" description="Helical" evidence="1">
    <location>
        <begin position="359"/>
        <end position="376"/>
    </location>
</feature>
<keyword evidence="1" id="KW-0812">Transmembrane</keyword>
<feature type="transmembrane region" description="Helical" evidence="1">
    <location>
        <begin position="278"/>
        <end position="306"/>
    </location>
</feature>